<dbReference type="OrthoDB" id="2474144at2"/>
<dbReference type="AlphaFoldDB" id="A0A2P6ME17"/>
<sequence>MGRRFWIVTAVLAALVLAGSSIYIYLQIYPPLAVASTYSSGDRDDVVMEIGNSGIRTIELETVEVNGTAPEEAHLQRIDPAEEQLALIGSATDADGEFLSLQGAVLETDTSPRSVRRRVENGSSSGAESLYGLGLAMDEAIETVWIRYRYFGIPLEQTIEVQR</sequence>
<comment type="caution">
    <text evidence="1">The sequence shown here is derived from an EMBL/GenBank/DDBJ whole genome shotgun (WGS) entry which is preliminary data.</text>
</comment>
<gene>
    <name evidence="1" type="ORF">C6I21_14495</name>
</gene>
<reference evidence="1 2" key="1">
    <citation type="submission" date="2018-03" db="EMBL/GenBank/DDBJ databases">
        <title>Bacillus urumqiensis sp. nov., a moderately haloalkaliphilic bacterium isolated from a salt lake.</title>
        <authorList>
            <person name="Zhao B."/>
            <person name="Liao Z."/>
        </authorList>
    </citation>
    <scope>NUCLEOTIDE SEQUENCE [LARGE SCALE GENOMIC DNA]</scope>
    <source>
        <strain evidence="1 2">BZ-SZ-XJ18</strain>
    </source>
</reference>
<evidence type="ECO:0000313" key="2">
    <source>
        <dbReference type="Proteomes" id="UP000243650"/>
    </source>
</evidence>
<name>A0A2P6ME17_ALKUR</name>
<keyword evidence="2" id="KW-1185">Reference proteome</keyword>
<dbReference type="RefSeq" id="WP_105960192.1">
    <property type="nucleotide sequence ID" value="NZ_PVNS01000015.1"/>
</dbReference>
<accession>A0A2P6ME17</accession>
<dbReference type="Proteomes" id="UP000243650">
    <property type="component" value="Unassembled WGS sequence"/>
</dbReference>
<protein>
    <submittedName>
        <fullName evidence="1">Uncharacterized protein</fullName>
    </submittedName>
</protein>
<evidence type="ECO:0000313" key="1">
    <source>
        <dbReference type="EMBL" id="PRO64528.1"/>
    </source>
</evidence>
<organism evidence="1 2">
    <name type="scientific">Alkalicoccus urumqiensis</name>
    <name type="common">Bacillus urumqiensis</name>
    <dbReference type="NCBI Taxonomy" id="1548213"/>
    <lineage>
        <taxon>Bacteria</taxon>
        <taxon>Bacillati</taxon>
        <taxon>Bacillota</taxon>
        <taxon>Bacilli</taxon>
        <taxon>Bacillales</taxon>
        <taxon>Bacillaceae</taxon>
        <taxon>Alkalicoccus</taxon>
    </lineage>
</organism>
<proteinExistence type="predicted"/>
<dbReference type="EMBL" id="PVNS01000015">
    <property type="protein sequence ID" value="PRO64528.1"/>
    <property type="molecule type" value="Genomic_DNA"/>
</dbReference>